<feature type="domain" description="Glycosyltransferase subfamily 4-like N-terminal" evidence="3">
    <location>
        <begin position="15"/>
        <end position="162"/>
    </location>
</feature>
<dbReference type="PANTHER" id="PTHR46401:SF2">
    <property type="entry name" value="GLYCOSYLTRANSFERASE WBBK-RELATED"/>
    <property type="match status" value="1"/>
</dbReference>
<evidence type="ECO:0000313" key="5">
    <source>
        <dbReference type="Proteomes" id="UP000381260"/>
    </source>
</evidence>
<proteinExistence type="predicted"/>
<evidence type="ECO:0000256" key="1">
    <source>
        <dbReference type="ARBA" id="ARBA00022679"/>
    </source>
</evidence>
<dbReference type="SUPFAM" id="SSF53756">
    <property type="entry name" value="UDP-Glycosyltransferase/glycogen phosphorylase"/>
    <property type="match status" value="1"/>
</dbReference>
<evidence type="ECO:0000259" key="2">
    <source>
        <dbReference type="Pfam" id="PF00534"/>
    </source>
</evidence>
<evidence type="ECO:0000259" key="3">
    <source>
        <dbReference type="Pfam" id="PF13439"/>
    </source>
</evidence>
<evidence type="ECO:0000313" key="4">
    <source>
        <dbReference type="EMBL" id="QGH59741.1"/>
    </source>
</evidence>
<dbReference type="PANTHER" id="PTHR46401">
    <property type="entry name" value="GLYCOSYLTRANSFERASE WBBK-RELATED"/>
    <property type="match status" value="1"/>
</dbReference>
<dbReference type="InterPro" id="IPR001296">
    <property type="entry name" value="Glyco_trans_1"/>
</dbReference>
<dbReference type="Gene3D" id="3.40.50.2000">
    <property type="entry name" value="Glycogen Phosphorylase B"/>
    <property type="match status" value="2"/>
</dbReference>
<accession>A0A5Q2V877</accession>
<dbReference type="GO" id="GO:0016757">
    <property type="term" value="F:glycosyltransferase activity"/>
    <property type="evidence" value="ECO:0007669"/>
    <property type="project" value="InterPro"/>
</dbReference>
<sequence length="352" mass="40066">MVFINARFLTQELTGVQRFAEQISLALQEIRDDVVFISPGDIKNKKIADLLNVKVIGNRAGHQWEQRDLPVFLKNNGSPLLVNLGNTAPLWYKNKIVTHHDITYKKFPESYSRKFRLMYNLLIPVMLKNSRALLTVSEFSKKEITNAYNYDPQKTFVISNAVSEIFTRRETERKFVDEPFLLSVSSPNYHKNFHGLLAAFSVISKNSDIKLKIIGGKNKNFSGIDFSANGEIDMTNVEFLGRVTDEELVSIYQSALAFVFPSFYEGFGIPPLEAQACGCPVVSSNQASLPEVLAESALYFDPYNHKDMVNALDKIVHDQKLRDELKIAGYNNIQKYSWHESAKRLDDIINKL</sequence>
<dbReference type="InterPro" id="IPR028098">
    <property type="entry name" value="Glyco_trans_4-like_N"/>
</dbReference>
<reference evidence="4 5" key="1">
    <citation type="submission" date="2019-11" db="EMBL/GenBank/DDBJ databases">
        <title>The Phosphoenolpyruvate Phosphotransferase System Regulates Serratia proteamaculans 336X Biofilm Formation and Wheat Roots colonization.</title>
        <authorList>
            <person name="Liu F."/>
        </authorList>
    </citation>
    <scope>NUCLEOTIDE SEQUENCE [LARGE SCALE GENOMIC DNA]</scope>
    <source>
        <strain evidence="4 5">336X</strain>
    </source>
</reference>
<dbReference type="RefSeq" id="WP_153857400.1">
    <property type="nucleotide sequence ID" value="NZ_CP045913.1"/>
</dbReference>
<dbReference type="Proteomes" id="UP000381260">
    <property type="component" value="Chromosome"/>
</dbReference>
<gene>
    <name evidence="4" type="ORF">GHV41_02270</name>
</gene>
<feature type="domain" description="Glycosyl transferase family 1" evidence="2">
    <location>
        <begin position="169"/>
        <end position="331"/>
    </location>
</feature>
<protein>
    <submittedName>
        <fullName evidence="4">Glycosyltransferase</fullName>
    </submittedName>
</protein>
<dbReference type="Pfam" id="PF00534">
    <property type="entry name" value="Glycos_transf_1"/>
    <property type="match status" value="1"/>
</dbReference>
<dbReference type="AlphaFoldDB" id="A0A5Q2V877"/>
<organism evidence="4 5">
    <name type="scientific">Serratia proteamaculans</name>
    <dbReference type="NCBI Taxonomy" id="28151"/>
    <lineage>
        <taxon>Bacteria</taxon>
        <taxon>Pseudomonadati</taxon>
        <taxon>Pseudomonadota</taxon>
        <taxon>Gammaproteobacteria</taxon>
        <taxon>Enterobacterales</taxon>
        <taxon>Yersiniaceae</taxon>
        <taxon>Serratia</taxon>
    </lineage>
</organism>
<dbReference type="EMBL" id="CP045913">
    <property type="protein sequence ID" value="QGH59741.1"/>
    <property type="molecule type" value="Genomic_DNA"/>
</dbReference>
<name>A0A5Q2V877_SERPR</name>
<dbReference type="CDD" id="cd03809">
    <property type="entry name" value="GT4_MtfB-like"/>
    <property type="match status" value="1"/>
</dbReference>
<keyword evidence="1 4" id="KW-0808">Transferase</keyword>
<dbReference type="Pfam" id="PF13439">
    <property type="entry name" value="Glyco_transf_4"/>
    <property type="match status" value="1"/>
</dbReference>
<dbReference type="GO" id="GO:0009103">
    <property type="term" value="P:lipopolysaccharide biosynthetic process"/>
    <property type="evidence" value="ECO:0007669"/>
    <property type="project" value="TreeGrafter"/>
</dbReference>